<dbReference type="Proteomes" id="UP000001542">
    <property type="component" value="Unassembled WGS sequence"/>
</dbReference>
<organism evidence="2 3">
    <name type="scientific">Trichomonas vaginalis (strain ATCC PRA-98 / G3)</name>
    <dbReference type="NCBI Taxonomy" id="412133"/>
    <lineage>
        <taxon>Eukaryota</taxon>
        <taxon>Metamonada</taxon>
        <taxon>Parabasalia</taxon>
        <taxon>Trichomonadida</taxon>
        <taxon>Trichomonadidae</taxon>
        <taxon>Trichomonas</taxon>
    </lineage>
</organism>
<dbReference type="InterPro" id="IPR026728">
    <property type="entry name" value="BLTP3A/B"/>
</dbReference>
<evidence type="ECO:0000313" key="2">
    <source>
        <dbReference type="EMBL" id="EAY21664.1"/>
    </source>
</evidence>
<feature type="compositionally biased region" description="Basic and acidic residues" evidence="1">
    <location>
        <begin position="1202"/>
        <end position="1216"/>
    </location>
</feature>
<proteinExistence type="predicted"/>
<sequence length="2427" mass="279868">MLKGIVSRTLTSILDEFMKPVKSRQMKMDILKGITEIRDLELQEKAFEKVGLGLLVEKGIISRLYLNFPWTKLESAPTIVQIEDIHVSLKVDWDYFVQSSDEMTSQKVRGQNKQKDVDNLKQALGFLDKFVDNLNVLVKNIYVSITVPTDAGTSTIGFVLPEFKIESSNQMKIGDRSFFSKIISITGMYMFMDANIPSIPLESPLEFVKFFEKSQRQIILDYPHIEVFYSHYRDTLTPIMNSIECNFNEVVFQLTQEQIKQISLISVLLSKSLCRQKYVECARPKNLYDEEKMLFYAMRCASVQHGKKYFSAKLALEFLKNRKEYYNLYKKSLDQNIFTRKSAKKFDSFITNLSKSSKILLLQYAKARRRVELSIKVNQLTEEEKRELQKQSEGFMSTLNSFQMFGIINKINIKLLNNDKTDFANLEILNYSVRGFISDVLHQYSISLQDINIDIQNNKFMTAVHNVSTWMTLTFSYGHDLATIQGRTGQLIFNFDKVLDFLRYLDGNAFKFKFIDINMIPFVINVYNLKKWDMTFDMETISFELDKLKIQTKVSLMNDDKQKSRKDEDIFLSIFSSLNIINDEFVCLEKMDTDVKFKSKLVNREFLMSDLTCKLMNLNLTIDDKTLEFVFNYTNSILECLHAQKLDDIILKSFMTIVERNNKQFNLFLPLFSYEINQVKNNVKTISRKNFLRDLFDPQSMLMKLDFKVCEFFVLKDFSCQINQSIMSVDIGKIAVTAFPNIIDFIPVQIQKQITETIKRTSIDNLLDSSLIKDLEKSEEAEQSILGEVNDSTKCFIAEEIQESKWQPRKKFDLSFLPKFKTKISEFFLEWKNNENNAVYCDIVLPNIKMSCIPKSLSFSLSLPEMSMISGQEKSVFIQQIKMFMTLSTYDKIWSMNKNDIYDFNFDTNDKNNFLNKITVFVDISDMNVVYDHLTAKSYVSFLNEMMPSIEKLMPKEFDVKSNIPVDLSFGLNKFQMNLKEIDFGILTNGVAFSMHGKEIGSEVKSFQILQNKIKSKIITHPDDFLVKIETIGKVPNITLNSLTFILHPAVFTPLLVYLWRTPFWKLKIPKVKANVDYNFVGKLNADSIRVLLPSQVDLGMSDEVLSVYLSAKMSADENSIDVKSIVRDVRFVSLTKNFEFPQIIDHLSCFALIRQPNYLAKMAKKSKAINRSESVKIESDENKLTKSDGPITKSKSTFEISKTEKNEKPIPESKSYDANLKNKNNDLDEYLGVKTVSFGIDDDVNFSFSPEDVYGVYSILKDWLSVQLPAMNLQMPKASPPPCLFVTTKDIKIRICHSNRNSSKEQATIIIYMPPIDIAASNSNERTTFVLQTKFGVNHFNSCTGNIDSIVDETELILSYTSTDDKVDIVSLIDSPFTISLSYHFIRELKSLIEVAVEPRHSHNIIQNPDYWLKSTCFDEIIVSVTDASTLFLFPGDLIPAFFITANSFIIVTINNKSKKFRATDILYPISLSESVVIAKHPYNGGMMLEFASKYSMKNDLSFDLYIYVKTNSGFVFLCVLPRHEIRSLLPYSGTYFFASSKRMPTNKPHLTILGPKENTNKCDVYSDDNYVPCTISKQKSDIFGFDILSITEEFTLKNLVPYSMHYNINNQKFLANYGETIPIPNFGSKNYVSITASYDDTNYPTYDWLYFTGKDIQYIPAYVCKNISLFCVIEDKTLIVYSPVVLFNSTSNQLKIENEILPPGNFTLWSFKTQKLISLEIFQKSRQLKNAIDPSIAGVCDELFLENLSNDLYYSLRYKSERQSNDFYRTIAITITDGIRVDNKLDYGITLIPKCEISDADLMSFFIPPQTMKIFNITSKEKKYSLGIGVDNCDRTIILSKPLPKTVFKMKRDGNFEFIEIEVKDELTSIFVTLRKVYQSRFIISNDLTIPFYFYQENEDEKVLVQPNSFEDFAYEEPFGPKQIYFVLQESKFCISLDDTNRQIMLNKSFDHRKVYIVIKYVKGQCRISLVNEGIQKDNLVKSGQFQLSINSIYFSLIDDLFREILCANFNLIDLLSEMKDDYISLRLKIDSMTVDDQNETSPHPAIIRSENRTFFDLHFIFQTDVLQSHEILYISMIMQPLHVYVVPQFLSDVYSFFLSLDIEKDLMSIISPARSSFGISNEIKIAWADIFPLDIYLSITNADKYVQRYPFQSIFRPFISLSERRLSLPAFFLTEFNGSLQEIANELTFVYAVNGLDFLLSNMGTLGTLLKWVGVVGRVRSKLNINHDKFRNLPIELSTEHNYDNRVTWLGCFNNYTIQNVFVIQNNFNVTESLLSKILNSPSKEITACIINTKAVIGSIVAQPRVNNQSVTMFRRRLPLCCLTNSVTNYNEKISRCQQILIEKKLGRPMFFGKMVDKNNYLVFVTIDYVCCLSPDYLVEWSCPVLGVESILNDGKIITMHYARETRVVESDHAGAIVLFISTS</sequence>
<gene>
    <name evidence="2" type="ORF">TVAG_014310</name>
</gene>
<accession>A2DDI5</accession>
<evidence type="ECO:0000313" key="3">
    <source>
        <dbReference type="Proteomes" id="UP000001542"/>
    </source>
</evidence>
<dbReference type="EMBL" id="DS113189">
    <property type="protein sequence ID" value="EAY21664.1"/>
    <property type="molecule type" value="Genomic_DNA"/>
</dbReference>
<dbReference type="KEGG" id="tva:5467214"/>
<reference evidence="2" key="1">
    <citation type="submission" date="2006-10" db="EMBL/GenBank/DDBJ databases">
        <authorList>
            <person name="Amadeo P."/>
            <person name="Zhao Q."/>
            <person name="Wortman J."/>
            <person name="Fraser-Liggett C."/>
            <person name="Carlton J."/>
        </authorList>
    </citation>
    <scope>NUCLEOTIDE SEQUENCE</scope>
    <source>
        <strain evidence="2">G3</strain>
    </source>
</reference>
<dbReference type="VEuPathDB" id="TrichDB:TVAG_014310"/>
<feature type="region of interest" description="Disordered" evidence="1">
    <location>
        <begin position="1196"/>
        <end position="1218"/>
    </location>
</feature>
<dbReference type="RefSeq" id="XP_001582650.1">
    <property type="nucleotide sequence ID" value="XM_001582600.1"/>
</dbReference>
<dbReference type="InParanoid" id="A2DDI5"/>
<dbReference type="eggNOG" id="KOG1809">
    <property type="taxonomic scope" value="Eukaryota"/>
</dbReference>
<keyword evidence="3" id="KW-1185">Reference proteome</keyword>
<dbReference type="PANTHER" id="PTHR22774:SF11">
    <property type="entry name" value="CHOREIN N-TERMINAL DOMAIN-CONTAINING PROTEIN"/>
    <property type="match status" value="1"/>
</dbReference>
<name>A2DDI5_TRIV3</name>
<evidence type="ECO:0008006" key="4">
    <source>
        <dbReference type="Google" id="ProtNLM"/>
    </source>
</evidence>
<evidence type="ECO:0000256" key="1">
    <source>
        <dbReference type="SAM" id="MobiDB-lite"/>
    </source>
</evidence>
<dbReference type="STRING" id="5722.A2DDI5"/>
<dbReference type="PANTHER" id="PTHR22774">
    <property type="entry name" value="CHOREIN N-TERMINAL DOMAIN-CONTAINING PROTEIN"/>
    <property type="match status" value="1"/>
</dbReference>
<dbReference type="OrthoDB" id="272810at2759"/>
<protein>
    <recommendedName>
        <fullName evidence="4">Chorein N-terminal domain-containing protein</fullName>
    </recommendedName>
</protein>
<reference evidence="2" key="2">
    <citation type="journal article" date="2007" name="Science">
        <title>Draft genome sequence of the sexually transmitted pathogen Trichomonas vaginalis.</title>
        <authorList>
            <person name="Carlton J.M."/>
            <person name="Hirt R.P."/>
            <person name="Silva J.C."/>
            <person name="Delcher A.L."/>
            <person name="Schatz M."/>
            <person name="Zhao Q."/>
            <person name="Wortman J.R."/>
            <person name="Bidwell S.L."/>
            <person name="Alsmark U.C.M."/>
            <person name="Besteiro S."/>
            <person name="Sicheritz-Ponten T."/>
            <person name="Noel C.J."/>
            <person name="Dacks J.B."/>
            <person name="Foster P.G."/>
            <person name="Simillion C."/>
            <person name="Van de Peer Y."/>
            <person name="Miranda-Saavedra D."/>
            <person name="Barton G.J."/>
            <person name="Westrop G.D."/>
            <person name="Mueller S."/>
            <person name="Dessi D."/>
            <person name="Fiori P.L."/>
            <person name="Ren Q."/>
            <person name="Paulsen I."/>
            <person name="Zhang H."/>
            <person name="Bastida-Corcuera F.D."/>
            <person name="Simoes-Barbosa A."/>
            <person name="Brown M.T."/>
            <person name="Hayes R.D."/>
            <person name="Mukherjee M."/>
            <person name="Okumura C.Y."/>
            <person name="Schneider R."/>
            <person name="Smith A.J."/>
            <person name="Vanacova S."/>
            <person name="Villalvazo M."/>
            <person name="Haas B.J."/>
            <person name="Pertea M."/>
            <person name="Feldblyum T.V."/>
            <person name="Utterback T.R."/>
            <person name="Shu C.L."/>
            <person name="Osoegawa K."/>
            <person name="de Jong P.J."/>
            <person name="Hrdy I."/>
            <person name="Horvathova L."/>
            <person name="Zubacova Z."/>
            <person name="Dolezal P."/>
            <person name="Malik S.B."/>
            <person name="Logsdon J.M. Jr."/>
            <person name="Henze K."/>
            <person name="Gupta A."/>
            <person name="Wang C.C."/>
            <person name="Dunne R.L."/>
            <person name="Upcroft J.A."/>
            <person name="Upcroft P."/>
            <person name="White O."/>
            <person name="Salzberg S.L."/>
            <person name="Tang P."/>
            <person name="Chiu C.-H."/>
            <person name="Lee Y.-S."/>
            <person name="Embley T.M."/>
            <person name="Coombs G.H."/>
            <person name="Mottram J.C."/>
            <person name="Tachezy J."/>
            <person name="Fraser-Liggett C.M."/>
            <person name="Johnson P.J."/>
        </authorList>
    </citation>
    <scope>NUCLEOTIDE SEQUENCE [LARGE SCALE GENOMIC DNA]</scope>
    <source>
        <strain evidence="2">G3</strain>
    </source>
</reference>
<dbReference type="VEuPathDB" id="TrichDB:TVAGG3_0985930"/>